<comment type="caution">
    <text evidence="2">The sequence shown here is derived from an EMBL/GenBank/DDBJ whole genome shotgun (WGS) entry which is preliminary data.</text>
</comment>
<accession>A0A023BCR1</accession>
<proteinExistence type="predicted"/>
<evidence type="ECO:0000256" key="1">
    <source>
        <dbReference type="SAM" id="MobiDB-lite"/>
    </source>
</evidence>
<dbReference type="Proteomes" id="UP000019763">
    <property type="component" value="Unassembled WGS sequence"/>
</dbReference>
<reference evidence="2" key="1">
    <citation type="submission" date="2013-12" db="EMBL/GenBank/DDBJ databases">
        <authorList>
            <person name="Omoto C.K."/>
            <person name="Sibley D."/>
            <person name="Venepally P."/>
            <person name="Hadjithomas M."/>
            <person name="Karamycheva S."/>
            <person name="Brunk B."/>
            <person name="Roos D."/>
            <person name="Caler E."/>
            <person name="Lorenzi H."/>
        </authorList>
    </citation>
    <scope>NUCLEOTIDE SEQUENCE</scope>
</reference>
<feature type="compositionally biased region" description="Polar residues" evidence="1">
    <location>
        <begin position="157"/>
        <end position="167"/>
    </location>
</feature>
<sequence>MNGQVVELDFYVLPTPMMKYPMLGLPALQQLHAAVDLASERLATHHGDLLLVQDPDLVVCDSRVSALQEAEESFTLSQIEERINPSLSDSQRQDILKLLTACDSTWTATKVGRCKVLEHQVDTGDRNPPSRAPGDAHRDKRRKSNDRYKTCWPRGPSKTQTAHGGHK</sequence>
<protein>
    <submittedName>
        <fullName evidence="2">Uncharacterized protein</fullName>
    </submittedName>
</protein>
<dbReference type="VEuPathDB" id="CryptoDB:GNI_012650"/>
<dbReference type="RefSeq" id="XP_011128862.1">
    <property type="nucleotide sequence ID" value="XM_011130560.1"/>
</dbReference>
<dbReference type="GeneID" id="22910726"/>
<dbReference type="AlphaFoldDB" id="A0A023BCR1"/>
<organism evidence="2 3">
    <name type="scientific">Gregarina niphandrodes</name>
    <name type="common">Septate eugregarine</name>
    <dbReference type="NCBI Taxonomy" id="110365"/>
    <lineage>
        <taxon>Eukaryota</taxon>
        <taxon>Sar</taxon>
        <taxon>Alveolata</taxon>
        <taxon>Apicomplexa</taxon>
        <taxon>Conoidasida</taxon>
        <taxon>Gregarinasina</taxon>
        <taxon>Eugregarinorida</taxon>
        <taxon>Gregarinidae</taxon>
        <taxon>Gregarina</taxon>
    </lineage>
</organism>
<keyword evidence="3" id="KW-1185">Reference proteome</keyword>
<dbReference type="EMBL" id="AFNH02000093">
    <property type="protein sequence ID" value="EZG84534.1"/>
    <property type="molecule type" value="Genomic_DNA"/>
</dbReference>
<feature type="region of interest" description="Disordered" evidence="1">
    <location>
        <begin position="120"/>
        <end position="167"/>
    </location>
</feature>
<evidence type="ECO:0000313" key="3">
    <source>
        <dbReference type="Proteomes" id="UP000019763"/>
    </source>
</evidence>
<gene>
    <name evidence="2" type="ORF">GNI_012650</name>
</gene>
<name>A0A023BCR1_GRENI</name>
<evidence type="ECO:0000313" key="2">
    <source>
        <dbReference type="EMBL" id="EZG84534.1"/>
    </source>
</evidence>